<evidence type="ECO:0000313" key="1">
    <source>
        <dbReference type="EMBL" id="TWB45682.1"/>
    </source>
</evidence>
<dbReference type="OrthoDB" id="9802752at2"/>
<evidence type="ECO:0008006" key="3">
    <source>
        <dbReference type="Google" id="ProtNLM"/>
    </source>
</evidence>
<proteinExistence type="predicted"/>
<dbReference type="EMBL" id="VITR01000001">
    <property type="protein sequence ID" value="TWB45682.1"/>
    <property type="molecule type" value="Genomic_DNA"/>
</dbReference>
<evidence type="ECO:0000313" key="2">
    <source>
        <dbReference type="Proteomes" id="UP000315751"/>
    </source>
</evidence>
<keyword evidence="2" id="KW-1185">Reference proteome</keyword>
<sequence length="347" mass="39608">MSGEFILYNTEDGRAQVRLAIDGGTVWLSQAGMAELFQTTPQNVTQHVRAIFASEEVAREGTCKDYLQVQTEGDRQVRRKVTLYGLEVILAVGFRVRSPRGSQFRRWANSVLKDYLVKGFAIDDRRLAEPSEGFDYFDELLERIQAIRASEKRFYQKVRDLFATAADYDGKAETARRFFQSIQNKMLWAVTSHTAAELIVSRADPAKANMGLTAWSGDRVRKVDVATAKNYLADTEVRELNRLVSAFLDLAVDRAQRRQQTTMADWGRFVDDYLKFTDRPVLAHAGSVSHDRMQQVVEQRYEAFDAARREAERQRAQQEYEQDIEAELKRIESGLHGHAPSRRDGAA</sequence>
<dbReference type="AlphaFoldDB" id="A0A560HGT9"/>
<dbReference type="PIRSF" id="PIRSF015268">
    <property type="entry name" value="Virulence_RhuM"/>
    <property type="match status" value="1"/>
</dbReference>
<dbReference type="PANTHER" id="PTHR35810:SF1">
    <property type="entry name" value="CYTOPLASMIC PROTEIN"/>
    <property type="match status" value="1"/>
</dbReference>
<gene>
    <name evidence="1" type="ORF">FBZ90_10114</name>
</gene>
<dbReference type="InterPro" id="IPR011204">
    <property type="entry name" value="Virulence_RhuM-like"/>
</dbReference>
<accession>A0A560HGT9</accession>
<protein>
    <recommendedName>
        <fullName evidence="3">Virulence RhuM family protein</fullName>
    </recommendedName>
</protein>
<comment type="caution">
    <text evidence="1">The sequence shown here is derived from an EMBL/GenBank/DDBJ whole genome shotgun (WGS) entry which is preliminary data.</text>
</comment>
<reference evidence="1 2" key="1">
    <citation type="submission" date="2019-06" db="EMBL/GenBank/DDBJ databases">
        <title>Genomic Encyclopedia of Type Strains, Phase IV (KMG-V): Genome sequencing to study the core and pangenomes of soil and plant-associated prokaryotes.</title>
        <authorList>
            <person name="Whitman W."/>
        </authorList>
    </citation>
    <scope>NUCLEOTIDE SEQUENCE [LARGE SCALE GENOMIC DNA]</scope>
    <source>
        <strain evidence="1 2">BR 11622</strain>
    </source>
</reference>
<dbReference type="Pfam" id="PF13310">
    <property type="entry name" value="Virulence_RhuM"/>
    <property type="match status" value="1"/>
</dbReference>
<dbReference type="Proteomes" id="UP000315751">
    <property type="component" value="Unassembled WGS sequence"/>
</dbReference>
<dbReference type="RefSeq" id="WP_145728807.1">
    <property type="nucleotide sequence ID" value="NZ_VITR01000001.1"/>
</dbReference>
<name>A0A560HGT9_9PROT</name>
<organism evidence="1 2">
    <name type="scientific">Nitrospirillum amazonense</name>
    <dbReference type="NCBI Taxonomy" id="28077"/>
    <lineage>
        <taxon>Bacteria</taxon>
        <taxon>Pseudomonadati</taxon>
        <taxon>Pseudomonadota</taxon>
        <taxon>Alphaproteobacteria</taxon>
        <taxon>Rhodospirillales</taxon>
        <taxon>Azospirillaceae</taxon>
        <taxon>Nitrospirillum</taxon>
    </lineage>
</organism>
<dbReference type="PANTHER" id="PTHR35810">
    <property type="entry name" value="CYTOPLASMIC PROTEIN-RELATED"/>
    <property type="match status" value="1"/>
</dbReference>